<dbReference type="EMBL" id="CM044706">
    <property type="protein sequence ID" value="KAI5658484.1"/>
    <property type="molecule type" value="Genomic_DNA"/>
</dbReference>
<comment type="caution">
    <text evidence="1">The sequence shown here is derived from an EMBL/GenBank/DDBJ whole genome shotgun (WGS) entry which is preliminary data.</text>
</comment>
<accession>A0ACC0AE75</accession>
<dbReference type="Proteomes" id="UP001060085">
    <property type="component" value="Linkage Group LG06"/>
</dbReference>
<proteinExistence type="predicted"/>
<keyword evidence="2" id="KW-1185">Reference proteome</keyword>
<evidence type="ECO:0000313" key="2">
    <source>
        <dbReference type="Proteomes" id="UP001060085"/>
    </source>
</evidence>
<protein>
    <submittedName>
        <fullName evidence="1">Uncharacterized protein</fullName>
    </submittedName>
</protein>
<name>A0ACC0AE75_CATRO</name>
<evidence type="ECO:0000313" key="1">
    <source>
        <dbReference type="EMBL" id="KAI5658484.1"/>
    </source>
</evidence>
<reference evidence="2" key="1">
    <citation type="journal article" date="2023" name="Nat. Plants">
        <title>Single-cell RNA sequencing provides a high-resolution roadmap for understanding the multicellular compartmentation of specialized metabolism.</title>
        <authorList>
            <person name="Sun S."/>
            <person name="Shen X."/>
            <person name="Li Y."/>
            <person name="Li Y."/>
            <person name="Wang S."/>
            <person name="Li R."/>
            <person name="Zhang H."/>
            <person name="Shen G."/>
            <person name="Guo B."/>
            <person name="Wei J."/>
            <person name="Xu J."/>
            <person name="St-Pierre B."/>
            <person name="Chen S."/>
            <person name="Sun C."/>
        </authorList>
    </citation>
    <scope>NUCLEOTIDE SEQUENCE [LARGE SCALE GENOMIC DNA]</scope>
</reference>
<organism evidence="1 2">
    <name type="scientific">Catharanthus roseus</name>
    <name type="common">Madagascar periwinkle</name>
    <name type="synonym">Vinca rosea</name>
    <dbReference type="NCBI Taxonomy" id="4058"/>
    <lineage>
        <taxon>Eukaryota</taxon>
        <taxon>Viridiplantae</taxon>
        <taxon>Streptophyta</taxon>
        <taxon>Embryophyta</taxon>
        <taxon>Tracheophyta</taxon>
        <taxon>Spermatophyta</taxon>
        <taxon>Magnoliopsida</taxon>
        <taxon>eudicotyledons</taxon>
        <taxon>Gunneridae</taxon>
        <taxon>Pentapetalae</taxon>
        <taxon>asterids</taxon>
        <taxon>lamiids</taxon>
        <taxon>Gentianales</taxon>
        <taxon>Apocynaceae</taxon>
        <taxon>Rauvolfioideae</taxon>
        <taxon>Vinceae</taxon>
        <taxon>Catharanthinae</taxon>
        <taxon>Catharanthus</taxon>
    </lineage>
</organism>
<gene>
    <name evidence="1" type="ORF">M9H77_27277</name>
</gene>
<sequence length="186" mass="21553">MASKSFQLVIEKFFTPGAIVEISGEDDGFRGSWYEGTVIRRLKKNKILVEYKDLTEDDGKQRLTEVVDAVQLRPLPPRESPDRNFALNEEVDCLYNDGWWEGVVTKVLEDGKYAVYFRVTREQMEFGRCDIRLHREWLHEDWNPPLEVEPEDQFMPSFESSAFIAIDISVHLVDASLKIAAFCAFI</sequence>